<dbReference type="Pfam" id="PF07679">
    <property type="entry name" value="I-set"/>
    <property type="match status" value="2"/>
</dbReference>
<evidence type="ECO:0000259" key="8">
    <source>
        <dbReference type="PROSITE" id="PS50835"/>
    </source>
</evidence>
<feature type="domain" description="Ig-like" evidence="8">
    <location>
        <begin position="23"/>
        <end position="110"/>
    </location>
</feature>
<dbReference type="InterPro" id="IPR013098">
    <property type="entry name" value="Ig_I-set"/>
</dbReference>
<feature type="domain" description="Ig-like" evidence="8">
    <location>
        <begin position="115"/>
        <end position="199"/>
    </location>
</feature>
<evidence type="ECO:0000256" key="1">
    <source>
        <dbReference type="ARBA" id="ARBA00004370"/>
    </source>
</evidence>
<organism evidence="10">
    <name type="scientific">Callorhinchus milii</name>
    <name type="common">Ghost shark</name>
    <dbReference type="NCBI Taxonomy" id="7868"/>
    <lineage>
        <taxon>Eukaryota</taxon>
        <taxon>Metazoa</taxon>
        <taxon>Chordata</taxon>
        <taxon>Craniata</taxon>
        <taxon>Vertebrata</taxon>
        <taxon>Chondrichthyes</taxon>
        <taxon>Holocephali</taxon>
        <taxon>Chimaeriformes</taxon>
        <taxon>Callorhinchidae</taxon>
        <taxon>Callorhinchus</taxon>
    </lineage>
</organism>
<dbReference type="FunFam" id="2.60.40.10:FF:000840">
    <property type="entry name" value="Roundabout guidance receptor 4"/>
    <property type="match status" value="1"/>
</dbReference>
<dbReference type="InterPro" id="IPR007110">
    <property type="entry name" value="Ig-like_dom"/>
</dbReference>
<dbReference type="SMART" id="SM00409">
    <property type="entry name" value="IG"/>
    <property type="match status" value="2"/>
</dbReference>
<feature type="domain" description="Fibronectin type-III" evidence="9">
    <location>
        <begin position="300"/>
        <end position="396"/>
    </location>
</feature>
<accession>V9L1N6</accession>
<dbReference type="InterPro" id="IPR003599">
    <property type="entry name" value="Ig_sub"/>
</dbReference>
<dbReference type="InterPro" id="IPR036116">
    <property type="entry name" value="FN3_sf"/>
</dbReference>
<dbReference type="InterPro" id="IPR003961">
    <property type="entry name" value="FN3_dom"/>
</dbReference>
<dbReference type="SMART" id="SM00060">
    <property type="entry name" value="FN3"/>
    <property type="match status" value="1"/>
</dbReference>
<evidence type="ECO:0000256" key="3">
    <source>
        <dbReference type="ARBA" id="ARBA00023136"/>
    </source>
</evidence>
<dbReference type="AlphaFoldDB" id="V9L1N6"/>
<dbReference type="InterPro" id="IPR013783">
    <property type="entry name" value="Ig-like_fold"/>
</dbReference>
<name>V9L1N6_CALMI</name>
<keyword evidence="3" id="KW-0472">Membrane</keyword>
<evidence type="ECO:0000259" key="9">
    <source>
        <dbReference type="PROSITE" id="PS50853"/>
    </source>
</evidence>
<dbReference type="FunFam" id="2.60.40.10:FF:000004">
    <property type="entry name" value="DCC isoform 1"/>
    <property type="match status" value="1"/>
</dbReference>
<dbReference type="SMART" id="SM00408">
    <property type="entry name" value="IGc2"/>
    <property type="match status" value="2"/>
</dbReference>
<dbReference type="Gene3D" id="2.60.40.10">
    <property type="entry name" value="Immunoglobulins"/>
    <property type="match status" value="3"/>
</dbReference>
<protein>
    <submittedName>
        <fullName evidence="10">Roundabout-like 4-like protein</fullName>
    </submittedName>
</protein>
<reference evidence="10" key="1">
    <citation type="journal article" date="2014" name="Nature">
        <title>Elephant shark genome provides unique insights into gnathostome evolution.</title>
        <authorList>
            <consortium name="International Elephant Shark Genome Sequencing Consortium"/>
            <person name="Venkatesh B."/>
            <person name="Lee A.P."/>
            <person name="Ravi V."/>
            <person name="Maurya A.K."/>
            <person name="Lian M.M."/>
            <person name="Swann J.B."/>
            <person name="Ohta Y."/>
            <person name="Flajnik M.F."/>
            <person name="Sutoh Y."/>
            <person name="Kasahara M."/>
            <person name="Hoon S."/>
            <person name="Gangu V."/>
            <person name="Roy S.W."/>
            <person name="Irimia M."/>
            <person name="Korzh V."/>
            <person name="Kondrychyn I."/>
            <person name="Lim Z.W."/>
            <person name="Tay B.H."/>
            <person name="Tohari S."/>
            <person name="Kong K.W."/>
            <person name="Ho S."/>
            <person name="Lorente-Galdos B."/>
            <person name="Quilez J."/>
            <person name="Marques-Bonet T."/>
            <person name="Raney B.J."/>
            <person name="Ingham P.W."/>
            <person name="Tay A."/>
            <person name="Hillier L.W."/>
            <person name="Minx P."/>
            <person name="Boehm T."/>
            <person name="Wilson R.K."/>
            <person name="Brenner S."/>
            <person name="Warren W.C."/>
        </authorList>
    </citation>
    <scope>NUCLEOTIDE SEQUENCE</scope>
    <source>
        <tissue evidence="10">Brain</tissue>
    </source>
</reference>
<dbReference type="PROSITE" id="PS50853">
    <property type="entry name" value="FN3"/>
    <property type="match status" value="1"/>
</dbReference>
<dbReference type="Pfam" id="PF00041">
    <property type="entry name" value="fn3"/>
    <property type="match status" value="1"/>
</dbReference>
<dbReference type="PANTHER" id="PTHR44170:SF11">
    <property type="entry name" value="ROUNDABOUT HOMOLOG 4"/>
    <property type="match status" value="1"/>
</dbReference>
<sequence length="407" mass="44770">VARNPLGIAQSRNASLYVASLREEFRLEPSDTVGVLGERVELPCLPPRGHPEPTIRWKKDGVWINERDEHYRVTVGKLIIPMAEPADSGVYVCVAGNKVGQRQSSAAGVTVLERPGFVRRPDDVTVEPGGTARFPCEPRGDPMPRVHWQRERGELPVGRYEVTPDHTLRIYYVAPGDAGDYTCLAENEVGLASASVRLVVQDAHTADEGQREPREDITRELQQVQVVSPSRPVEEFRMSYRPLVPGSWERAERGLPANPQERSELLTGFKRGHKNELRVREHSGQHRSPNSNSEEVPDAPPRSLTVATVGGGNNSLLVRWEPPPPASHTGILKGYKVWCLGNESQHSRNWTVEGGSLELAIDGLTPGIEYRVRVAAVNSAGVGVATEPQYVLIARADREAPAPVPLP</sequence>
<dbReference type="PROSITE" id="PS50835">
    <property type="entry name" value="IG_LIKE"/>
    <property type="match status" value="2"/>
</dbReference>
<dbReference type="SUPFAM" id="SSF48726">
    <property type="entry name" value="Immunoglobulin"/>
    <property type="match status" value="2"/>
</dbReference>
<dbReference type="PRINTS" id="PR00014">
    <property type="entry name" value="FNTYPEIII"/>
</dbReference>
<keyword evidence="4" id="KW-1015">Disulfide bond</keyword>
<evidence type="ECO:0000256" key="5">
    <source>
        <dbReference type="ARBA" id="ARBA00023180"/>
    </source>
</evidence>
<dbReference type="InterPro" id="IPR003598">
    <property type="entry name" value="Ig_sub2"/>
</dbReference>
<evidence type="ECO:0000256" key="4">
    <source>
        <dbReference type="ARBA" id="ARBA00023157"/>
    </source>
</evidence>
<dbReference type="GO" id="GO:0016020">
    <property type="term" value="C:membrane"/>
    <property type="evidence" value="ECO:0007669"/>
    <property type="project" value="UniProtKB-SubCell"/>
</dbReference>
<comment type="subcellular location">
    <subcellularLocation>
        <location evidence="1">Membrane</location>
    </subcellularLocation>
</comment>
<keyword evidence="6" id="KW-0393">Immunoglobulin domain</keyword>
<dbReference type="PANTHER" id="PTHR44170">
    <property type="entry name" value="PROTEIN SIDEKICK"/>
    <property type="match status" value="1"/>
</dbReference>
<evidence type="ECO:0000313" key="10">
    <source>
        <dbReference type="EMBL" id="AFP05215.1"/>
    </source>
</evidence>
<keyword evidence="2" id="KW-0677">Repeat</keyword>
<dbReference type="GO" id="GO:0098609">
    <property type="term" value="P:cell-cell adhesion"/>
    <property type="evidence" value="ECO:0007669"/>
    <property type="project" value="TreeGrafter"/>
</dbReference>
<keyword evidence="5" id="KW-0325">Glycoprotein</keyword>
<feature type="non-terminal residue" evidence="10">
    <location>
        <position position="407"/>
    </location>
</feature>
<dbReference type="EMBL" id="JW872697">
    <property type="protein sequence ID" value="AFP05215.1"/>
    <property type="molecule type" value="mRNA"/>
</dbReference>
<evidence type="ECO:0000256" key="7">
    <source>
        <dbReference type="SAM" id="MobiDB-lite"/>
    </source>
</evidence>
<dbReference type="InterPro" id="IPR036179">
    <property type="entry name" value="Ig-like_dom_sf"/>
</dbReference>
<feature type="region of interest" description="Disordered" evidence="7">
    <location>
        <begin position="280"/>
        <end position="310"/>
    </location>
</feature>
<dbReference type="SUPFAM" id="SSF49265">
    <property type="entry name" value="Fibronectin type III"/>
    <property type="match status" value="1"/>
</dbReference>
<dbReference type="FunFam" id="2.60.40.10:FF:000028">
    <property type="entry name" value="Neuronal cell adhesion molecule"/>
    <property type="match status" value="1"/>
</dbReference>
<feature type="non-terminal residue" evidence="10">
    <location>
        <position position="1"/>
    </location>
</feature>
<proteinExistence type="evidence at transcript level"/>
<evidence type="ECO:0000256" key="2">
    <source>
        <dbReference type="ARBA" id="ARBA00022737"/>
    </source>
</evidence>
<dbReference type="CDD" id="cd00063">
    <property type="entry name" value="FN3"/>
    <property type="match status" value="1"/>
</dbReference>
<evidence type="ECO:0000256" key="6">
    <source>
        <dbReference type="ARBA" id="ARBA00023319"/>
    </source>
</evidence>